<keyword evidence="3" id="KW-1185">Reference proteome</keyword>
<evidence type="ECO:0000313" key="2">
    <source>
        <dbReference type="EMBL" id="KAJ7617417.1"/>
    </source>
</evidence>
<feature type="region of interest" description="Disordered" evidence="1">
    <location>
        <begin position="315"/>
        <end position="334"/>
    </location>
</feature>
<feature type="region of interest" description="Disordered" evidence="1">
    <location>
        <begin position="255"/>
        <end position="304"/>
    </location>
</feature>
<feature type="region of interest" description="Disordered" evidence="1">
    <location>
        <begin position="349"/>
        <end position="620"/>
    </location>
</feature>
<feature type="compositionally biased region" description="Basic and acidic residues" evidence="1">
    <location>
        <begin position="493"/>
        <end position="507"/>
    </location>
</feature>
<organism evidence="2 3">
    <name type="scientific">Roridomyces roridus</name>
    <dbReference type="NCBI Taxonomy" id="1738132"/>
    <lineage>
        <taxon>Eukaryota</taxon>
        <taxon>Fungi</taxon>
        <taxon>Dikarya</taxon>
        <taxon>Basidiomycota</taxon>
        <taxon>Agaricomycotina</taxon>
        <taxon>Agaricomycetes</taxon>
        <taxon>Agaricomycetidae</taxon>
        <taxon>Agaricales</taxon>
        <taxon>Marasmiineae</taxon>
        <taxon>Mycenaceae</taxon>
        <taxon>Roridomyces</taxon>
    </lineage>
</organism>
<dbReference type="EMBL" id="JARKIF010000021">
    <property type="protein sequence ID" value="KAJ7617417.1"/>
    <property type="molecule type" value="Genomic_DNA"/>
</dbReference>
<name>A0AAD7BCU6_9AGAR</name>
<reference evidence="2" key="1">
    <citation type="submission" date="2023-03" db="EMBL/GenBank/DDBJ databases">
        <title>Massive genome expansion in bonnet fungi (Mycena s.s.) driven by repeated elements and novel gene families across ecological guilds.</title>
        <authorList>
            <consortium name="Lawrence Berkeley National Laboratory"/>
            <person name="Harder C.B."/>
            <person name="Miyauchi S."/>
            <person name="Viragh M."/>
            <person name="Kuo A."/>
            <person name="Thoen E."/>
            <person name="Andreopoulos B."/>
            <person name="Lu D."/>
            <person name="Skrede I."/>
            <person name="Drula E."/>
            <person name="Henrissat B."/>
            <person name="Morin E."/>
            <person name="Kohler A."/>
            <person name="Barry K."/>
            <person name="LaButti K."/>
            <person name="Morin E."/>
            <person name="Salamov A."/>
            <person name="Lipzen A."/>
            <person name="Mereny Z."/>
            <person name="Hegedus B."/>
            <person name="Baldrian P."/>
            <person name="Stursova M."/>
            <person name="Weitz H."/>
            <person name="Taylor A."/>
            <person name="Grigoriev I.V."/>
            <person name="Nagy L.G."/>
            <person name="Martin F."/>
            <person name="Kauserud H."/>
        </authorList>
    </citation>
    <scope>NUCLEOTIDE SEQUENCE</scope>
    <source>
        <strain evidence="2">9284</strain>
    </source>
</reference>
<dbReference type="Proteomes" id="UP001221142">
    <property type="component" value="Unassembled WGS sequence"/>
</dbReference>
<feature type="region of interest" description="Disordered" evidence="1">
    <location>
        <begin position="136"/>
        <end position="166"/>
    </location>
</feature>
<sequence length="1392" mass="155018">MLSSSARSWPTPDPTVFLLCSPWDARVVLLPSISFGNAANVCPSVFVVLALLLSRVFKWLIALSAVVSSVNLLMNTSTDTRVPSTTATVDPCTFDEMSSSAAWTSTSTSTSPSASRSPVSPNVSWGAVDYPPLRLDNSPLHSSTSPDEELDPALDPRHFPSSSLPDEELDPALIARYFPSSSLPDGELDPALIARYIPSSSLPDGELDPALNFDSYLPSSSVPDHLHSQYQNTTLDSATALAMLELASMVDFENESNNPTFPVPASPETPSTSTNTKRRASPSSPSPAKRARTTTPERQLTPPLPRVDVAALNHAHRPGGHTASDLDTDPESDEDLDFTQAEIDAALAALSGDEVEEDDERPTFSDDDEQDYDDILDLAAEHSDIEDSQAGDQPVISEDEDEAALDLETASDREFVARDDEDNEQDPMGFYMHAKYMRNRVVEEQEPEISTSSPDEPTESASRSSKARSSTNVDSRKPSKSKRSKNPNSTEAKLARKYLDLAAKDSDGEQDDDDDTAFDHEFLNDDPEPDEHPDPDEPMRQTLAAPGISEDSADEEQHVRSIHSRKSRYDREIRQEREQELRKQGFRPVSSSRELVADTDSPSVIPPSTIPIPARDPLVPHARLPPHDKVSRRYWEEQHLVNHLDNMQYTFSYDEGPWAQDAMVQDMLQVLPSQDPYFDGNASIRTHLKYMNQHLVREGEWVRLERHPRVIGYVLDTTAKKFLVKSIRPPRANRPLLQIRTEHRARTRKSSPVVHPTAEELEPFIRSNHRRLQKPNWGCTSFALNGGDRVFAVSGPGRKWTGLIEHLDKNSDGLYVGVMTGWPNGAPNPLLSDLRRHLLDPGPVPRVHDRVLVVEGAHLDVVSHIASIQGHNLTLEGGTVTGSVEVPIASCIRYFLPGDEVELRGEKAVVRDVDALFGGLVIILGSDAQVEVRRVRASDVNFARWHPTIYASTWTSITRDRFLPPTQKEQDAENDAQLKLLIAQAWKTTFAQLSTAAVCDEATAEEPATQALKLRAFHKADCLRRLGMYDDAADCLKKAASLSLEHDADLFQRLAAALEAQVDGQHWKNTFQKTRDLEVLKDRLMTTGKRFEGLEVKIVASGHPQRTRKGVITGDHDSEARRQRQEQFNGVKSLLRACRYDLYGILATIAYGDHQVAEKVPIEDIVEYHTGMPLTAAVYVRQDRLSRQYQLPQPLPDLPAERIPTPPPPDPDVLSTYELPGETDGRWLHNDHLLNKRLDVIIEGTATAKGGRMAFKNRKQQKDQEGKQGFLLVEETYQAGHPIPVYGIQGQSMVRFTSGCLKPLRTKEGKRVDKCAGERVVIVGPDHLDDRSHLGEYGQVLDMDNAPVDHAFVRHLDSSRGRYHWKALCLAEKEERQHLDVVFAKTDFSLLL</sequence>
<accession>A0AAD7BCU6</accession>
<feature type="compositionally biased region" description="Acidic residues" evidence="1">
    <location>
        <begin position="353"/>
        <end position="376"/>
    </location>
</feature>
<feature type="compositionally biased region" description="Low complexity" evidence="1">
    <location>
        <begin position="460"/>
        <end position="470"/>
    </location>
</feature>
<gene>
    <name evidence="2" type="ORF">FB45DRAFT_1034698</name>
</gene>
<proteinExistence type="predicted"/>
<evidence type="ECO:0000256" key="1">
    <source>
        <dbReference type="SAM" id="MobiDB-lite"/>
    </source>
</evidence>
<feature type="compositionally biased region" description="Basic and acidic residues" evidence="1">
    <location>
        <begin position="530"/>
        <end position="539"/>
    </location>
</feature>
<protein>
    <submittedName>
        <fullName evidence="2">Uncharacterized protein</fullName>
    </submittedName>
</protein>
<feature type="compositionally biased region" description="Basic and acidic residues" evidence="1">
    <location>
        <begin position="567"/>
        <end position="583"/>
    </location>
</feature>
<comment type="caution">
    <text evidence="2">The sequence shown here is derived from an EMBL/GenBank/DDBJ whole genome shotgun (WGS) entry which is preliminary data.</text>
</comment>
<evidence type="ECO:0000313" key="3">
    <source>
        <dbReference type="Proteomes" id="UP001221142"/>
    </source>
</evidence>